<dbReference type="Gene3D" id="1.20.120.450">
    <property type="entry name" value="dinb family like domain"/>
    <property type="match status" value="1"/>
</dbReference>
<dbReference type="InterPro" id="IPR007061">
    <property type="entry name" value="MST-like"/>
</dbReference>
<gene>
    <name evidence="2" type="ORF">ABT317_16695</name>
</gene>
<organism evidence="2 3">
    <name type="scientific">Streptomyces carpinensis</name>
    <dbReference type="NCBI Taxonomy" id="66369"/>
    <lineage>
        <taxon>Bacteria</taxon>
        <taxon>Bacillati</taxon>
        <taxon>Actinomycetota</taxon>
        <taxon>Actinomycetes</taxon>
        <taxon>Kitasatosporales</taxon>
        <taxon>Streptomycetaceae</taxon>
        <taxon>Streptomyces</taxon>
    </lineage>
</organism>
<dbReference type="Pfam" id="PF04978">
    <property type="entry name" value="MST"/>
    <property type="match status" value="1"/>
</dbReference>
<name>A0ABV1W326_9ACTN</name>
<sequence>MADDEFVETVRTRIADHDLPSPATPTPWTPRPTPSETAEDIVAFYARARAASDKVIDELEIDSLGTAWHGESVSLRWTLIHMIEETARHVGHMDIVRELLDGNGRPPTGLIARHPARGKPRETGPAASACDAGAAGTRSRRRPTARPPPAQRLMRRTARPSPSGSEHDRLDQS</sequence>
<evidence type="ECO:0000313" key="3">
    <source>
        <dbReference type="Proteomes" id="UP001458415"/>
    </source>
</evidence>
<dbReference type="Proteomes" id="UP001458415">
    <property type="component" value="Unassembled WGS sequence"/>
</dbReference>
<comment type="caution">
    <text evidence="2">The sequence shown here is derived from an EMBL/GenBank/DDBJ whole genome shotgun (WGS) entry which is preliminary data.</text>
</comment>
<dbReference type="SUPFAM" id="SSF109854">
    <property type="entry name" value="DinB/YfiT-like putative metalloenzymes"/>
    <property type="match status" value="1"/>
</dbReference>
<keyword evidence="3" id="KW-1185">Reference proteome</keyword>
<feature type="region of interest" description="Disordered" evidence="1">
    <location>
        <begin position="102"/>
        <end position="173"/>
    </location>
</feature>
<reference evidence="2 3" key="1">
    <citation type="submission" date="2024-06" db="EMBL/GenBank/DDBJ databases">
        <title>The Natural Products Discovery Center: Release of the First 8490 Sequenced Strains for Exploring Actinobacteria Biosynthetic Diversity.</title>
        <authorList>
            <person name="Kalkreuter E."/>
            <person name="Kautsar S.A."/>
            <person name="Yang D."/>
            <person name="Bader C.D."/>
            <person name="Teijaro C.N."/>
            <person name="Fluegel L."/>
            <person name="Davis C.M."/>
            <person name="Simpson J.R."/>
            <person name="Lauterbach L."/>
            <person name="Steele A.D."/>
            <person name="Gui C."/>
            <person name="Meng S."/>
            <person name="Li G."/>
            <person name="Viehrig K."/>
            <person name="Ye F."/>
            <person name="Su P."/>
            <person name="Kiefer A.F."/>
            <person name="Nichols A."/>
            <person name="Cepeda A.J."/>
            <person name="Yan W."/>
            <person name="Fan B."/>
            <person name="Jiang Y."/>
            <person name="Adhikari A."/>
            <person name="Zheng C.-J."/>
            <person name="Schuster L."/>
            <person name="Cowan T.M."/>
            <person name="Smanski M.J."/>
            <person name="Chevrette M.G."/>
            <person name="De Carvalho L.P.S."/>
            <person name="Shen B."/>
        </authorList>
    </citation>
    <scope>NUCLEOTIDE SEQUENCE [LARGE SCALE GENOMIC DNA]</scope>
    <source>
        <strain evidence="2 3">NPDC000634</strain>
    </source>
</reference>
<accession>A0ABV1W326</accession>
<dbReference type="InterPro" id="IPR034660">
    <property type="entry name" value="DinB/YfiT-like"/>
</dbReference>
<evidence type="ECO:0000313" key="2">
    <source>
        <dbReference type="EMBL" id="MER6978598.1"/>
    </source>
</evidence>
<dbReference type="EMBL" id="JBEPCU010000254">
    <property type="protein sequence ID" value="MER6978598.1"/>
    <property type="molecule type" value="Genomic_DNA"/>
</dbReference>
<proteinExistence type="predicted"/>
<dbReference type="RefSeq" id="WP_086725290.1">
    <property type="nucleotide sequence ID" value="NZ_MUBM01000086.1"/>
</dbReference>
<protein>
    <submittedName>
        <fullName evidence="2">DUF664 domain-containing protein</fullName>
    </submittedName>
</protein>
<evidence type="ECO:0000256" key="1">
    <source>
        <dbReference type="SAM" id="MobiDB-lite"/>
    </source>
</evidence>
<feature type="compositionally biased region" description="Low complexity" evidence="1">
    <location>
        <begin position="124"/>
        <end position="137"/>
    </location>
</feature>